<sequence>MAPSKQEKVPPYGKEEKVLCFHGDLMYEAKIIDVRVEPGKKADDAQYRIHYKGWKASWDDWVTHDRIRKFTEDNKQLAAQLVQARVRAPGSKGVKKGAKAAGSEMSSARGSEERAAASSSFAGRGPRRGRDYELETCVSNPFLAQLDIAMDPRALAGDCRQLTPPLDMSIDSHDHRHSITCDIVSQTSLPSLRPTDYGHIIQPSTPCNSQHAPRSPHSTAITSNGSPTAPDGEDAEISPGRQIYVPLVPMRTIKTHSVGKLQQEPEVAHQLITPPSEPVESYPVPHQKATTARKSITRRKLPARKRNSRGLLADENLMLKTLPPKMRSFFEKETRWSKEAADSDFLLKSPRPNQRYVDEKKRLTFNESRFNESATKGKDTSYLLSAGIPSSRPYTPRYEAASLPMQTTDSSSSEGSAPHEVTNDMLQEEAFHTRPSIKLIIPDVIKALLVDDWENITKNYQLVPLPHPKPVTKILEDYSAYEMPKRPAGSSHADILEETLSGLKEYFDKSLGRILLYKFERLQYAEVHKKWNSTDPEFQGKAASDIYGAEHLCRLIVSLPELIAQTNMDQQSVNRLREELAKFSTWLSKNTTEYFVSSYETPAQDYIDKAKN</sequence>
<organism evidence="1 2">
    <name type="scientific">Xylaria curta</name>
    <dbReference type="NCBI Taxonomy" id="42375"/>
    <lineage>
        <taxon>Eukaryota</taxon>
        <taxon>Fungi</taxon>
        <taxon>Dikarya</taxon>
        <taxon>Ascomycota</taxon>
        <taxon>Pezizomycotina</taxon>
        <taxon>Sordariomycetes</taxon>
        <taxon>Xylariomycetidae</taxon>
        <taxon>Xylariales</taxon>
        <taxon>Xylariaceae</taxon>
        <taxon>Xylaria</taxon>
    </lineage>
</organism>
<gene>
    <name evidence="1" type="ORF">NUW58_g6742</name>
</gene>
<comment type="caution">
    <text evidence="1">The sequence shown here is derived from an EMBL/GenBank/DDBJ whole genome shotgun (WGS) entry which is preliminary data.</text>
</comment>
<keyword evidence="2" id="KW-1185">Reference proteome</keyword>
<name>A0ACC1NQT1_9PEZI</name>
<accession>A0ACC1NQT1</accession>
<proteinExistence type="predicted"/>
<reference evidence="1" key="1">
    <citation type="submission" date="2022-10" db="EMBL/GenBank/DDBJ databases">
        <title>Genome Sequence of Xylaria curta.</title>
        <authorList>
            <person name="Buettner E."/>
        </authorList>
    </citation>
    <scope>NUCLEOTIDE SEQUENCE</scope>
    <source>
        <strain evidence="1">Babe10</strain>
    </source>
</reference>
<evidence type="ECO:0000313" key="1">
    <source>
        <dbReference type="EMBL" id="KAJ2981211.1"/>
    </source>
</evidence>
<dbReference type="EMBL" id="JAPDGR010001590">
    <property type="protein sequence ID" value="KAJ2981211.1"/>
    <property type="molecule type" value="Genomic_DNA"/>
</dbReference>
<protein>
    <submittedName>
        <fullName evidence="1">Uncharacterized protein</fullName>
    </submittedName>
</protein>
<evidence type="ECO:0000313" key="2">
    <source>
        <dbReference type="Proteomes" id="UP001143856"/>
    </source>
</evidence>
<dbReference type="Proteomes" id="UP001143856">
    <property type="component" value="Unassembled WGS sequence"/>
</dbReference>